<evidence type="ECO:0000256" key="4">
    <source>
        <dbReference type="ARBA" id="ARBA00023163"/>
    </source>
</evidence>
<dbReference type="PANTHER" id="PTHR32071:SF113">
    <property type="entry name" value="ALGINATE BIOSYNTHESIS TRANSCRIPTIONAL REGULATORY PROTEIN ALGB"/>
    <property type="match status" value="1"/>
</dbReference>
<evidence type="ECO:0000256" key="3">
    <source>
        <dbReference type="ARBA" id="ARBA00023015"/>
    </source>
</evidence>
<keyword evidence="1" id="KW-0547">Nucleotide-binding</keyword>
<keyword evidence="8" id="KW-1185">Reference proteome</keyword>
<sequence length="343" mass="37619">MDANSRFDLVGASPQFRKAVAQIQRMASIDATVLIAGETGTGKEVAARAIHYGSERAHKPFVPVNCGALAESLVESELFGHERGAFTDAKTASIGLVGQATGGTIFLDEIDALTPKAQAALLRFLQDRTYRRVGGGSLLQVDVRVLVASNADLDALARERRFRQDLLYRLRVLSLRLPPLRERPGDGVLLARNMLKRLSHQYRTHARELHAEGEDFIRGYDWPGNIRELENVIHREFLMSDDEALRLRETREELMPGDVAAAPAETASTSASAPESTVADADCTSFKDAKAKAVAEFERSYVREMLARAGGNLSQAARLSNQERSAFGKLVRKYRLGGEGQVA</sequence>
<dbReference type="InterPro" id="IPR002078">
    <property type="entry name" value="Sigma_54_int"/>
</dbReference>
<keyword evidence="2" id="KW-0067">ATP-binding</keyword>
<proteinExistence type="predicted"/>
<evidence type="ECO:0000256" key="1">
    <source>
        <dbReference type="ARBA" id="ARBA00022741"/>
    </source>
</evidence>
<dbReference type="InterPro" id="IPR025944">
    <property type="entry name" value="Sigma_54_int_dom_CS"/>
</dbReference>
<name>A0ABW2YDV9_9GAMM</name>
<gene>
    <name evidence="7" type="ORF">ACFQ0E_13275</name>
</gene>
<evidence type="ECO:0000259" key="6">
    <source>
        <dbReference type="PROSITE" id="PS50045"/>
    </source>
</evidence>
<dbReference type="EMBL" id="JBHTIF010000002">
    <property type="protein sequence ID" value="MFD0726566.1"/>
    <property type="molecule type" value="Genomic_DNA"/>
</dbReference>
<dbReference type="PANTHER" id="PTHR32071">
    <property type="entry name" value="TRANSCRIPTIONAL REGULATORY PROTEIN"/>
    <property type="match status" value="1"/>
</dbReference>
<keyword evidence="3" id="KW-0805">Transcription regulation</keyword>
<evidence type="ECO:0000313" key="8">
    <source>
        <dbReference type="Proteomes" id="UP001597110"/>
    </source>
</evidence>
<dbReference type="Gene3D" id="3.40.50.300">
    <property type="entry name" value="P-loop containing nucleotide triphosphate hydrolases"/>
    <property type="match status" value="1"/>
</dbReference>
<dbReference type="PROSITE" id="PS50045">
    <property type="entry name" value="SIGMA54_INTERACT_4"/>
    <property type="match status" value="1"/>
</dbReference>
<dbReference type="RefSeq" id="WP_386824536.1">
    <property type="nucleotide sequence ID" value="NZ_JBHTIF010000002.1"/>
</dbReference>
<dbReference type="InterPro" id="IPR003593">
    <property type="entry name" value="AAA+_ATPase"/>
</dbReference>
<dbReference type="Pfam" id="PF00158">
    <property type="entry name" value="Sigma54_activat"/>
    <property type="match status" value="1"/>
</dbReference>
<feature type="region of interest" description="Disordered" evidence="5">
    <location>
        <begin position="257"/>
        <end position="280"/>
    </location>
</feature>
<dbReference type="Pfam" id="PF02954">
    <property type="entry name" value="HTH_8"/>
    <property type="match status" value="1"/>
</dbReference>
<evidence type="ECO:0000256" key="5">
    <source>
        <dbReference type="SAM" id="MobiDB-lite"/>
    </source>
</evidence>
<dbReference type="CDD" id="cd00009">
    <property type="entry name" value="AAA"/>
    <property type="match status" value="1"/>
</dbReference>
<evidence type="ECO:0000313" key="7">
    <source>
        <dbReference type="EMBL" id="MFD0726566.1"/>
    </source>
</evidence>
<dbReference type="InterPro" id="IPR027417">
    <property type="entry name" value="P-loop_NTPase"/>
</dbReference>
<dbReference type="SUPFAM" id="SSF52540">
    <property type="entry name" value="P-loop containing nucleoside triphosphate hydrolases"/>
    <property type="match status" value="1"/>
</dbReference>
<dbReference type="SMART" id="SM00382">
    <property type="entry name" value="AAA"/>
    <property type="match status" value="1"/>
</dbReference>
<feature type="compositionally biased region" description="Low complexity" evidence="5">
    <location>
        <begin position="259"/>
        <end position="279"/>
    </location>
</feature>
<comment type="caution">
    <text evidence="7">The sequence shown here is derived from an EMBL/GenBank/DDBJ whole genome shotgun (WGS) entry which is preliminary data.</text>
</comment>
<dbReference type="InterPro" id="IPR002197">
    <property type="entry name" value="HTH_Fis"/>
</dbReference>
<dbReference type="InterPro" id="IPR058031">
    <property type="entry name" value="AAA_lid_NorR"/>
</dbReference>
<accession>A0ABW2YDV9</accession>
<evidence type="ECO:0000256" key="2">
    <source>
        <dbReference type="ARBA" id="ARBA00022840"/>
    </source>
</evidence>
<dbReference type="InterPro" id="IPR009057">
    <property type="entry name" value="Homeodomain-like_sf"/>
</dbReference>
<dbReference type="Pfam" id="PF25601">
    <property type="entry name" value="AAA_lid_14"/>
    <property type="match status" value="1"/>
</dbReference>
<dbReference type="Gene3D" id="1.10.10.60">
    <property type="entry name" value="Homeodomain-like"/>
    <property type="match status" value="1"/>
</dbReference>
<organism evidence="7 8">
    <name type="scientific">Lysobacter brunescens</name>
    <dbReference type="NCBI Taxonomy" id="262323"/>
    <lineage>
        <taxon>Bacteria</taxon>
        <taxon>Pseudomonadati</taxon>
        <taxon>Pseudomonadota</taxon>
        <taxon>Gammaproteobacteria</taxon>
        <taxon>Lysobacterales</taxon>
        <taxon>Lysobacteraceae</taxon>
        <taxon>Lysobacter</taxon>
    </lineage>
</organism>
<dbReference type="Gene3D" id="1.10.8.60">
    <property type="match status" value="1"/>
</dbReference>
<dbReference type="Proteomes" id="UP001597110">
    <property type="component" value="Unassembled WGS sequence"/>
</dbReference>
<dbReference type="SUPFAM" id="SSF46689">
    <property type="entry name" value="Homeodomain-like"/>
    <property type="match status" value="1"/>
</dbReference>
<dbReference type="PROSITE" id="PS00688">
    <property type="entry name" value="SIGMA54_INTERACT_3"/>
    <property type="match status" value="1"/>
</dbReference>
<protein>
    <submittedName>
        <fullName evidence="7">Sigma 54-interacting transcriptional regulator</fullName>
    </submittedName>
</protein>
<keyword evidence="4" id="KW-0804">Transcription</keyword>
<reference evidence="8" key="1">
    <citation type="journal article" date="2019" name="Int. J. Syst. Evol. Microbiol.">
        <title>The Global Catalogue of Microorganisms (GCM) 10K type strain sequencing project: providing services to taxonomists for standard genome sequencing and annotation.</title>
        <authorList>
            <consortium name="The Broad Institute Genomics Platform"/>
            <consortium name="The Broad Institute Genome Sequencing Center for Infectious Disease"/>
            <person name="Wu L."/>
            <person name="Ma J."/>
        </authorList>
    </citation>
    <scope>NUCLEOTIDE SEQUENCE [LARGE SCALE GENOMIC DNA]</scope>
    <source>
        <strain evidence="8">CCUG 55585</strain>
    </source>
</reference>
<feature type="domain" description="Sigma-54 factor interaction" evidence="6">
    <location>
        <begin position="9"/>
        <end position="238"/>
    </location>
</feature>